<keyword evidence="7 8" id="KW-0472">Membrane</keyword>
<dbReference type="GO" id="GO:0043190">
    <property type="term" value="C:ATP-binding cassette (ABC) transporter complex"/>
    <property type="evidence" value="ECO:0007669"/>
    <property type="project" value="TreeGrafter"/>
</dbReference>
<evidence type="ECO:0000256" key="4">
    <source>
        <dbReference type="ARBA" id="ARBA00022741"/>
    </source>
</evidence>
<dbReference type="GO" id="GO:0140359">
    <property type="term" value="F:ABC-type transporter activity"/>
    <property type="evidence" value="ECO:0007669"/>
    <property type="project" value="InterPro"/>
</dbReference>
<dbReference type="InterPro" id="IPR050095">
    <property type="entry name" value="ECF_ABC_transporter_ATP-bd"/>
</dbReference>
<dbReference type="STRING" id="1291379.TPE_0914"/>
<dbReference type="Gene3D" id="1.20.1560.10">
    <property type="entry name" value="ABC transporter type 1, transmembrane domain"/>
    <property type="match status" value="1"/>
</dbReference>
<evidence type="ECO:0000256" key="6">
    <source>
        <dbReference type="ARBA" id="ARBA00022989"/>
    </source>
</evidence>
<dbReference type="InterPro" id="IPR003593">
    <property type="entry name" value="AAA+_ATPase"/>
</dbReference>
<proteinExistence type="predicted"/>
<name>S5ZTD6_9SPIR</name>
<dbReference type="PANTHER" id="PTHR43553">
    <property type="entry name" value="HEAVY METAL TRANSPORTER"/>
    <property type="match status" value="1"/>
</dbReference>
<evidence type="ECO:0000256" key="3">
    <source>
        <dbReference type="ARBA" id="ARBA00022692"/>
    </source>
</evidence>
<evidence type="ECO:0000256" key="2">
    <source>
        <dbReference type="ARBA" id="ARBA00022448"/>
    </source>
</evidence>
<dbReference type="Proteomes" id="UP000015620">
    <property type="component" value="Chromosome"/>
</dbReference>
<evidence type="ECO:0000313" key="11">
    <source>
        <dbReference type="Proteomes" id="UP000015620"/>
    </source>
</evidence>
<feature type="transmembrane region" description="Helical" evidence="8">
    <location>
        <begin position="21"/>
        <end position="42"/>
    </location>
</feature>
<evidence type="ECO:0000256" key="5">
    <source>
        <dbReference type="ARBA" id="ARBA00022840"/>
    </source>
</evidence>
<accession>S5ZTD6</accession>
<protein>
    <submittedName>
        <fullName evidence="10">Multidrug ABC transporter</fullName>
    </submittedName>
</protein>
<keyword evidence="4" id="KW-0547">Nucleotide-binding</keyword>
<evidence type="ECO:0000256" key="1">
    <source>
        <dbReference type="ARBA" id="ARBA00004651"/>
    </source>
</evidence>
<dbReference type="PROSITE" id="PS50929">
    <property type="entry name" value="ABC_TM1F"/>
    <property type="match status" value="1"/>
</dbReference>
<organism evidence="10 11">
    <name type="scientific">Treponema pedis str. T A4</name>
    <dbReference type="NCBI Taxonomy" id="1291379"/>
    <lineage>
        <taxon>Bacteria</taxon>
        <taxon>Pseudomonadati</taxon>
        <taxon>Spirochaetota</taxon>
        <taxon>Spirochaetia</taxon>
        <taxon>Spirochaetales</taxon>
        <taxon>Treponemataceae</taxon>
        <taxon>Treponema</taxon>
    </lineage>
</organism>
<reference evidence="10 11" key="1">
    <citation type="journal article" date="2013" name="PLoS ONE">
        <title>Genome-Wide Relatedness of Treponema pedis, from Gingiva and Necrotic Skin Lesions of Pigs, with the Human Oral Pathogen Treponema denticola.</title>
        <authorList>
            <person name="Svartstrom O."/>
            <person name="Mushtaq M."/>
            <person name="Pringle M."/>
            <person name="Segerman B."/>
        </authorList>
    </citation>
    <scope>NUCLEOTIDE SEQUENCE [LARGE SCALE GENOMIC DNA]</scope>
    <source>
        <strain evidence="10">T A4</strain>
    </source>
</reference>
<evidence type="ECO:0000313" key="10">
    <source>
        <dbReference type="EMBL" id="AGT43410.1"/>
    </source>
</evidence>
<dbReference type="GO" id="GO:0005524">
    <property type="term" value="F:ATP binding"/>
    <property type="evidence" value="ECO:0007669"/>
    <property type="project" value="UniProtKB-KW"/>
</dbReference>
<comment type="subcellular location">
    <subcellularLocation>
        <location evidence="1">Cell membrane</location>
        <topology evidence="1">Multi-pass membrane protein</topology>
    </subcellularLocation>
</comment>
<dbReference type="HOGENOM" id="CLU_542830_0_0_12"/>
<sequence>MINLKGTNMKKMLRFHSFKYIDKKTFVFYGFINLFSIIIASAMPLVTKLMIDSVIYLNMKKFVYMILAEIISLVLFLSAEAIKDYIHGKLYADNFVKVSKKMLHNSEYFSRKKDKPNFELMLSQNYNIVKPYFFEIQTTLIFSIIKIIITLSIILYYFFWVGIFLIIFIPFGMFLSKIGETEVNKLSEKNNELNNTVKNLLIDKVKIADEELFLKIKQIGASIISKITDDYIGSKLKFEKNISLMNNFLVYGFLNFLLAAVFIISCIAVIYNKITLGTLEAFQLYTSQLWTPIERIVNIRRQYINDKPYIKEFFAALDLSMQELKYEKIEKITLKNYSGISKNNEPLNKPVNFSFNKGNIYLVQGENGAGKSTLLYSLLGLSNRYSGDIYFNNRKIYAGLSILDISFNGASSFISPYGNLAKSSNLSSGQTRYNQIHHALNEDKHLIIIDEPTNYLDSDKKREVLNLIKSKRNSEVIIIIITNDDFVNKFFPAADSLMLEKL</sequence>
<dbReference type="InterPro" id="IPR027417">
    <property type="entry name" value="P-loop_NTPase"/>
</dbReference>
<dbReference type="SUPFAM" id="SSF90123">
    <property type="entry name" value="ABC transporter transmembrane region"/>
    <property type="match status" value="1"/>
</dbReference>
<keyword evidence="11" id="KW-1185">Reference proteome</keyword>
<evidence type="ECO:0000259" key="9">
    <source>
        <dbReference type="PROSITE" id="PS50929"/>
    </source>
</evidence>
<dbReference type="CDD" id="cd00267">
    <property type="entry name" value="ABC_ATPase"/>
    <property type="match status" value="1"/>
</dbReference>
<keyword evidence="2" id="KW-0813">Transport</keyword>
<feature type="domain" description="ABC transmembrane type-1" evidence="9">
    <location>
        <begin position="140"/>
        <end position="305"/>
    </location>
</feature>
<dbReference type="Gene3D" id="3.40.50.300">
    <property type="entry name" value="P-loop containing nucleotide triphosphate hydrolases"/>
    <property type="match status" value="2"/>
</dbReference>
<dbReference type="KEGG" id="tped:TPE_0914"/>
<keyword evidence="6 8" id="KW-1133">Transmembrane helix</keyword>
<keyword evidence="3 8" id="KW-0812">Transmembrane</keyword>
<feature type="transmembrane region" description="Helical" evidence="8">
    <location>
        <begin position="155"/>
        <end position="175"/>
    </location>
</feature>
<dbReference type="SUPFAM" id="SSF52540">
    <property type="entry name" value="P-loop containing nucleoside triphosphate hydrolases"/>
    <property type="match status" value="1"/>
</dbReference>
<dbReference type="Pfam" id="PF00005">
    <property type="entry name" value="ABC_tran"/>
    <property type="match status" value="1"/>
</dbReference>
<dbReference type="InterPro" id="IPR011527">
    <property type="entry name" value="ABC1_TM_dom"/>
</dbReference>
<evidence type="ECO:0000256" key="8">
    <source>
        <dbReference type="SAM" id="Phobius"/>
    </source>
</evidence>
<dbReference type="AlphaFoldDB" id="S5ZTD6"/>
<evidence type="ECO:0000256" key="7">
    <source>
        <dbReference type="ARBA" id="ARBA00023136"/>
    </source>
</evidence>
<dbReference type="GO" id="GO:0016887">
    <property type="term" value="F:ATP hydrolysis activity"/>
    <property type="evidence" value="ECO:0007669"/>
    <property type="project" value="InterPro"/>
</dbReference>
<feature type="transmembrane region" description="Helical" evidence="8">
    <location>
        <begin position="62"/>
        <end position="82"/>
    </location>
</feature>
<gene>
    <name evidence="10" type="ORF">TPE_0914</name>
</gene>
<dbReference type="EMBL" id="CP004120">
    <property type="protein sequence ID" value="AGT43410.1"/>
    <property type="molecule type" value="Genomic_DNA"/>
</dbReference>
<dbReference type="InterPro" id="IPR036640">
    <property type="entry name" value="ABC1_TM_sf"/>
</dbReference>
<feature type="transmembrane region" description="Helical" evidence="8">
    <location>
        <begin position="248"/>
        <end position="271"/>
    </location>
</feature>
<dbReference type="InterPro" id="IPR003439">
    <property type="entry name" value="ABC_transporter-like_ATP-bd"/>
</dbReference>
<dbReference type="SMART" id="SM00382">
    <property type="entry name" value="AAA"/>
    <property type="match status" value="1"/>
</dbReference>
<dbReference type="PATRIC" id="fig|1291379.3.peg.910"/>
<keyword evidence="5" id="KW-0067">ATP-binding</keyword>